<evidence type="ECO:0000313" key="1">
    <source>
        <dbReference type="EMBL" id="SBT49628.1"/>
    </source>
</evidence>
<organism evidence="1 4">
    <name type="scientific">Plasmodium ovale wallikeri</name>
    <dbReference type="NCBI Taxonomy" id="864142"/>
    <lineage>
        <taxon>Eukaryota</taxon>
        <taxon>Sar</taxon>
        <taxon>Alveolata</taxon>
        <taxon>Apicomplexa</taxon>
        <taxon>Aconoidasida</taxon>
        <taxon>Haemosporida</taxon>
        <taxon>Plasmodiidae</taxon>
        <taxon>Plasmodium</taxon>
        <taxon>Plasmodium (Plasmodium)</taxon>
    </lineage>
</organism>
<gene>
    <name evidence="1" type="ORF">POVWA1_059990</name>
    <name evidence="2" type="ORF">POVWA2_059320</name>
</gene>
<keyword evidence="4" id="KW-1185">Reference proteome</keyword>
<dbReference type="Proteomes" id="UP000078550">
    <property type="component" value="Unassembled WGS sequence"/>
</dbReference>
<name>A0A1A9A0G1_PLAOA</name>
<evidence type="ECO:0000313" key="4">
    <source>
        <dbReference type="Proteomes" id="UP000078555"/>
    </source>
</evidence>
<dbReference type="EMBL" id="FLRE01000200">
    <property type="protein sequence ID" value="SBT50045.1"/>
    <property type="molecule type" value="Genomic_DNA"/>
</dbReference>
<dbReference type="EMBL" id="FLRD01000154">
    <property type="protein sequence ID" value="SBT49628.1"/>
    <property type="molecule type" value="Genomic_DNA"/>
</dbReference>
<evidence type="ECO:0000313" key="2">
    <source>
        <dbReference type="EMBL" id="SBT50045.1"/>
    </source>
</evidence>
<dbReference type="Proteomes" id="UP000078555">
    <property type="component" value="Unassembled WGS sequence"/>
</dbReference>
<reference evidence="3 4" key="1">
    <citation type="submission" date="2016-05" db="EMBL/GenBank/DDBJ databases">
        <authorList>
            <person name="Naeem Raeece"/>
        </authorList>
    </citation>
    <scope>NUCLEOTIDE SEQUENCE [LARGE SCALE GENOMIC DNA]</scope>
</reference>
<proteinExistence type="predicted"/>
<reference evidence="1" key="2">
    <citation type="submission" date="2016-05" db="EMBL/GenBank/DDBJ databases">
        <authorList>
            <person name="Lavstsen T."/>
            <person name="Jespersen J.S."/>
        </authorList>
    </citation>
    <scope>NUCLEOTIDE SEQUENCE [LARGE SCALE GENOMIC DNA]</scope>
</reference>
<accession>A0A1A9A0G1</accession>
<sequence length="100" mass="11705">MCPTPTKDERCKGKKLIGETANGKQRTCKQRTRKRWKCTIAFSPFPLAHPIHFAKAYKYIWFTPLQSFSDDGGNYSCSPPFSKNPFFKLILYNYMVFLRL</sequence>
<protein>
    <submittedName>
        <fullName evidence="1">Uncharacterized protein</fullName>
    </submittedName>
</protein>
<evidence type="ECO:0000313" key="3">
    <source>
        <dbReference type="Proteomes" id="UP000078550"/>
    </source>
</evidence>
<dbReference type="AlphaFoldDB" id="A0A1A9A0G1"/>